<feature type="compositionally biased region" description="Polar residues" evidence="6">
    <location>
        <begin position="389"/>
        <end position="414"/>
    </location>
</feature>
<dbReference type="SMART" id="SM00132">
    <property type="entry name" value="LIM"/>
    <property type="match status" value="1"/>
</dbReference>
<dbReference type="CDD" id="cd08368">
    <property type="entry name" value="LIM"/>
    <property type="match status" value="1"/>
</dbReference>
<dbReference type="PROSITE" id="PS00478">
    <property type="entry name" value="LIM_DOMAIN_1"/>
    <property type="match status" value="1"/>
</dbReference>
<feature type="compositionally biased region" description="Polar residues" evidence="6">
    <location>
        <begin position="1398"/>
        <end position="1411"/>
    </location>
</feature>
<keyword evidence="2 4" id="KW-0862">Zinc</keyword>
<reference evidence="8 9" key="1">
    <citation type="journal article" date="2017" name="Gigascience">
        <title>Genome sequence of the small brown planthopper, Laodelphax striatellus.</title>
        <authorList>
            <person name="Zhu J."/>
            <person name="Jiang F."/>
            <person name="Wang X."/>
            <person name="Yang P."/>
            <person name="Bao Y."/>
            <person name="Zhao W."/>
            <person name="Wang W."/>
            <person name="Lu H."/>
            <person name="Wang Q."/>
            <person name="Cui N."/>
            <person name="Li J."/>
            <person name="Chen X."/>
            <person name="Luo L."/>
            <person name="Yu J."/>
            <person name="Kang L."/>
            <person name="Cui F."/>
        </authorList>
    </citation>
    <scope>NUCLEOTIDE SEQUENCE [LARGE SCALE GENOMIC DNA]</scope>
    <source>
        <strain evidence="8">Lst14</strain>
    </source>
</reference>
<feature type="compositionally biased region" description="Polar residues" evidence="6">
    <location>
        <begin position="338"/>
        <end position="351"/>
    </location>
</feature>
<dbReference type="Pfam" id="PF00412">
    <property type="entry name" value="LIM"/>
    <property type="match status" value="1"/>
</dbReference>
<feature type="compositionally biased region" description="Low complexity" evidence="6">
    <location>
        <begin position="562"/>
        <end position="571"/>
    </location>
</feature>
<protein>
    <recommendedName>
        <fullName evidence="7">LIM zinc-binding domain-containing protein</fullName>
    </recommendedName>
</protein>
<feature type="region of interest" description="Disordered" evidence="6">
    <location>
        <begin position="1015"/>
        <end position="1035"/>
    </location>
</feature>
<evidence type="ECO:0000313" key="8">
    <source>
        <dbReference type="EMBL" id="RZF39920.1"/>
    </source>
</evidence>
<feature type="compositionally biased region" description="Basic and acidic residues" evidence="6">
    <location>
        <begin position="210"/>
        <end position="221"/>
    </location>
</feature>
<dbReference type="GO" id="GO:0046872">
    <property type="term" value="F:metal ion binding"/>
    <property type="evidence" value="ECO:0007669"/>
    <property type="project" value="UniProtKB-KW"/>
</dbReference>
<feature type="compositionally biased region" description="Basic and acidic residues" evidence="6">
    <location>
        <begin position="415"/>
        <end position="430"/>
    </location>
</feature>
<dbReference type="OrthoDB" id="15627at2759"/>
<dbReference type="PROSITE" id="PS50023">
    <property type="entry name" value="LIM_DOMAIN_2"/>
    <property type="match status" value="1"/>
</dbReference>
<feature type="region of interest" description="Disordered" evidence="6">
    <location>
        <begin position="548"/>
        <end position="582"/>
    </location>
</feature>
<keyword evidence="5" id="KW-0175">Coiled coil</keyword>
<dbReference type="PANTHER" id="PTHR15551">
    <property type="entry name" value="LIM DOMAIN ONLY 7"/>
    <property type="match status" value="1"/>
</dbReference>
<dbReference type="Pfam" id="PF15949">
    <property type="entry name" value="DUF4757"/>
    <property type="match status" value="1"/>
</dbReference>
<dbReference type="STRING" id="195883.A0A482X3F2"/>
<feature type="compositionally biased region" description="Polar residues" evidence="6">
    <location>
        <begin position="1315"/>
        <end position="1329"/>
    </location>
</feature>
<feature type="compositionally biased region" description="Basic and acidic residues" evidence="6">
    <location>
        <begin position="352"/>
        <end position="388"/>
    </location>
</feature>
<feature type="coiled-coil region" evidence="5">
    <location>
        <begin position="1137"/>
        <end position="1184"/>
    </location>
</feature>
<sequence length="1619" mass="182828">MPAEDSEMQRRHSSVSEANTNGLSEFGSLKRQTSHENVELIPTRMTKVATSKPAANPLQFIKVGPCNLYRSAQEQLKKVEEVKKVKKEVRDDAEDWQSNLDNWKCSRRKKQEHIIERVVEVKKLELEEHDRNRRRSKTFSEMMEESERGRKLSLPVYQDDDNDLSDLGISKGSASRENDVFDEEHEQYGDDSENHDENNCSRVKQNGTNGHKDEEHSRTSSETEEYTYEGAIQSYRNFTETRVKSKSCSNSSRSSPEENLSNGSQSYKRSPPVPAKPRRGSTTKIEAKLGELELLKKRSMSTTDLSDSNRKPVVVPKVDINKRRELFEKISDQDEQASKISRLSGDFSNSKSIRDRLSSFSKQSEESQGKKKLDRVSSEVSVKDRLSSIERQQSTDNLNGVKQQVTTNSENSQSVRERLNSLEKSSNKEPVKSVVTSPIRSVKEVEEEEKAVVKCQEPLRIPEKIVEDVVATNDCFEKKQIENVSSDIERISSPEEEMYGSKRQQHFRHRSLDSLDVDSNEGLGNECFERVQSLEDLDFCRNYPASSMSGDTDREDSGIHTADVSSSVSQADDCDSHLDSSSVDTEFKFQRQTIIEEERQPILEIPPTQLTSEAGSQSTVSCVVEGGSEVMVVSSSSTLSSTSSSLKLSLRPDLSDPLPVIPESPSEPLTPSEIVISLVTSEEVENEIKENNNTSTDNTTEHNVQISTEVTTPVLPTSENNIDNLVPNPESNIIETENSVNTPVNCSITSPSQTECPNNSDEIPNLTSCEPVNLVCMRESKSWELTDDRRRTVIEVCEKLDSSEVASPLPTPVISVDGFKFNTKEKPMKEDLKIIKNEESSMNGDWNLCRNENVNSSKSEVPLMMNDKIEIYNDIEECKRVASNNTTNVELVQTMTVSKNEVLTVEDLHADKKQTISTASTINDRANFFIANNSNKLPELNMNVVNGEMEAGGGIVFPLSPSALEPPKEKPPPPPAELSDDDDSVAPHKPSALRRLDSTKRIKKEIRLKRSSFLGLEGSNDDSLEPDLDIQPPPDMTTFLQEERRLEQMMYRQSICSESDSTQGESRDSGVELDRGHHDDISWPDHNHSRQDSETFGNNSSTSEEEENTKKEREVVERNQENQSYIIAAQQEQNNIGEKLALRLRELEAEKTRLEWEREEELTRRKAEEAARCHQESMIQAREEELRKQETVVNSTEEGSIGDCQQQYTGELLITERERLEREQEELSRQRETLLLQQQWAASLQDVSQPTVDDHPSDSNLDYRRSMPNLQQDVAPPPLTTPTVATRHSRPPPPIPPAKPLVIPRTPLQEKPIKRTNSPQQMTRQTLQALSAAPRSRLIPTDTWMKRKQKQENQNNNNYNYQHWLIQEAEHRRITELQQRQASVPPKRPLPPHPSAYPGQQQQQPMASPRNSSVWQQPPPPPPQSSSASGQHWASTAQLPPQLQAAPAPPQWVANANAPPRNDKPLPDEIIQTLTQRVQNRINNNQLSAAASINNGLAANNNRRRHDMNTAQIVDPQQRVMQLKTEPQLQQQQQQQQQEKMLSVSGKKKCSHCGDELGRGAAMIIETLRLFYHIDCFKCCVCCVQLGDGLMGTDVRVRNNKLHCQNCYSSDDGVKFSCV</sequence>
<feature type="region of interest" description="Disordered" evidence="6">
    <location>
        <begin position="123"/>
        <end position="228"/>
    </location>
</feature>
<keyword evidence="9" id="KW-1185">Reference proteome</keyword>
<evidence type="ECO:0000256" key="4">
    <source>
        <dbReference type="PROSITE-ProRule" id="PRU00125"/>
    </source>
</evidence>
<feature type="region of interest" description="Disordered" evidence="6">
    <location>
        <begin position="956"/>
        <end position="998"/>
    </location>
</feature>
<dbReference type="InterPro" id="IPR001781">
    <property type="entry name" value="Znf_LIM"/>
</dbReference>
<keyword evidence="3 4" id="KW-0440">LIM domain</keyword>
<feature type="coiled-coil region" evidence="5">
    <location>
        <begin position="1210"/>
        <end position="1237"/>
    </location>
</feature>
<dbReference type="InParanoid" id="A0A482X3F2"/>
<evidence type="ECO:0000256" key="5">
    <source>
        <dbReference type="SAM" id="Coils"/>
    </source>
</evidence>
<dbReference type="Proteomes" id="UP000291343">
    <property type="component" value="Unassembled WGS sequence"/>
</dbReference>
<evidence type="ECO:0000313" key="9">
    <source>
        <dbReference type="Proteomes" id="UP000291343"/>
    </source>
</evidence>
<feature type="compositionally biased region" description="Acidic residues" evidence="6">
    <location>
        <begin position="1019"/>
        <end position="1028"/>
    </location>
</feature>
<feature type="domain" description="LIM zinc-binding" evidence="7">
    <location>
        <begin position="1548"/>
        <end position="1614"/>
    </location>
</feature>
<feature type="compositionally biased region" description="Basic and acidic residues" evidence="6">
    <location>
        <begin position="1252"/>
        <end position="1265"/>
    </location>
</feature>
<evidence type="ECO:0000259" key="7">
    <source>
        <dbReference type="PROSITE" id="PS50023"/>
    </source>
</evidence>
<feature type="compositionally biased region" description="Polar residues" evidence="6">
    <location>
        <begin position="200"/>
        <end position="209"/>
    </location>
</feature>
<evidence type="ECO:0000256" key="1">
    <source>
        <dbReference type="ARBA" id="ARBA00022723"/>
    </source>
</evidence>
<keyword evidence="1 4" id="KW-0479">Metal-binding</keyword>
<feature type="compositionally biased region" description="Low complexity" evidence="6">
    <location>
        <begin position="246"/>
        <end position="262"/>
    </location>
</feature>
<feature type="region of interest" description="Disordered" evidence="6">
    <location>
        <begin position="1054"/>
        <end position="1118"/>
    </location>
</feature>
<feature type="region of interest" description="Disordered" evidence="6">
    <location>
        <begin position="241"/>
        <end position="430"/>
    </location>
</feature>
<feature type="region of interest" description="Disordered" evidence="6">
    <location>
        <begin position="1"/>
        <end position="36"/>
    </location>
</feature>
<gene>
    <name evidence="8" type="ORF">LSTR_LSTR002323</name>
</gene>
<feature type="compositionally biased region" description="Basic and acidic residues" evidence="6">
    <location>
        <begin position="1065"/>
        <end position="1093"/>
    </location>
</feature>
<feature type="compositionally biased region" description="Basic and acidic residues" evidence="6">
    <location>
        <begin position="319"/>
        <end position="332"/>
    </location>
</feature>
<feature type="compositionally biased region" description="Polar residues" evidence="6">
    <location>
        <begin position="1054"/>
        <end position="1064"/>
    </location>
</feature>
<dbReference type="GO" id="GO:0051496">
    <property type="term" value="P:positive regulation of stress fiber assembly"/>
    <property type="evidence" value="ECO:0007669"/>
    <property type="project" value="TreeGrafter"/>
</dbReference>
<feature type="compositionally biased region" description="Basic and acidic residues" evidence="6">
    <location>
        <begin position="285"/>
        <end position="296"/>
    </location>
</feature>
<feature type="coiled-coil region" evidence="5">
    <location>
        <begin position="69"/>
        <end position="106"/>
    </location>
</feature>
<evidence type="ECO:0000256" key="2">
    <source>
        <dbReference type="ARBA" id="ARBA00022833"/>
    </source>
</evidence>
<dbReference type="InterPro" id="IPR031865">
    <property type="entry name" value="DUF4757"/>
</dbReference>
<accession>A0A482X3F2</accession>
<name>A0A482X3F2_LAOST</name>
<feature type="compositionally biased region" description="Acidic residues" evidence="6">
    <location>
        <begin position="180"/>
        <end position="194"/>
    </location>
</feature>
<dbReference type="GO" id="GO:0001725">
    <property type="term" value="C:stress fiber"/>
    <property type="evidence" value="ECO:0007669"/>
    <property type="project" value="TreeGrafter"/>
</dbReference>
<feature type="region of interest" description="Disordered" evidence="6">
    <location>
        <begin position="1377"/>
        <end position="1467"/>
    </location>
</feature>
<feature type="compositionally biased region" description="Pro residues" evidence="6">
    <location>
        <begin position="1386"/>
        <end position="1395"/>
    </location>
</feature>
<dbReference type="EMBL" id="QKKF02019433">
    <property type="protein sequence ID" value="RZF39920.1"/>
    <property type="molecule type" value="Genomic_DNA"/>
</dbReference>
<feature type="compositionally biased region" description="Low complexity" evidence="6">
    <location>
        <begin position="1425"/>
        <end position="1460"/>
    </location>
</feature>
<organism evidence="8 9">
    <name type="scientific">Laodelphax striatellus</name>
    <name type="common">Small brown planthopper</name>
    <name type="synonym">Delphax striatella</name>
    <dbReference type="NCBI Taxonomy" id="195883"/>
    <lineage>
        <taxon>Eukaryota</taxon>
        <taxon>Metazoa</taxon>
        <taxon>Ecdysozoa</taxon>
        <taxon>Arthropoda</taxon>
        <taxon>Hexapoda</taxon>
        <taxon>Insecta</taxon>
        <taxon>Pterygota</taxon>
        <taxon>Neoptera</taxon>
        <taxon>Paraneoptera</taxon>
        <taxon>Hemiptera</taxon>
        <taxon>Auchenorrhyncha</taxon>
        <taxon>Fulgoroidea</taxon>
        <taxon>Delphacidae</taxon>
        <taxon>Criomorphinae</taxon>
        <taxon>Laodelphax</taxon>
    </lineage>
</organism>
<feature type="region of interest" description="Disordered" evidence="6">
    <location>
        <begin position="1245"/>
        <end position="1341"/>
    </location>
</feature>
<dbReference type="GO" id="GO:0051893">
    <property type="term" value="P:regulation of focal adhesion assembly"/>
    <property type="evidence" value="ECO:0007669"/>
    <property type="project" value="TreeGrafter"/>
</dbReference>
<dbReference type="PANTHER" id="PTHR15551:SF3">
    <property type="entry name" value="LIM AND CALPONIN HOMOLOGY DOMAINS-CONTAINING PROTEIN 1"/>
    <property type="match status" value="1"/>
</dbReference>
<feature type="compositionally biased region" description="Basic and acidic residues" evidence="6">
    <location>
        <begin position="1108"/>
        <end position="1118"/>
    </location>
</feature>
<comment type="caution">
    <text evidence="8">The sequence shown here is derived from an EMBL/GenBank/DDBJ whole genome shotgun (WGS) entry which is preliminary data.</text>
</comment>
<dbReference type="Gene3D" id="2.10.110.10">
    <property type="entry name" value="Cysteine Rich Protein"/>
    <property type="match status" value="1"/>
</dbReference>
<evidence type="ECO:0000256" key="3">
    <source>
        <dbReference type="ARBA" id="ARBA00023038"/>
    </source>
</evidence>
<evidence type="ECO:0000256" key="6">
    <source>
        <dbReference type="SAM" id="MobiDB-lite"/>
    </source>
</evidence>
<proteinExistence type="predicted"/>
<dbReference type="GO" id="GO:0032034">
    <property type="term" value="F:myosin II head/neck binding"/>
    <property type="evidence" value="ECO:0007669"/>
    <property type="project" value="TreeGrafter"/>
</dbReference>